<evidence type="ECO:0000256" key="6">
    <source>
        <dbReference type="ARBA" id="ARBA00022729"/>
    </source>
</evidence>
<evidence type="ECO:0000259" key="16">
    <source>
        <dbReference type="PROSITE" id="PS51471"/>
    </source>
</evidence>
<dbReference type="Gene3D" id="1.25.40.10">
    <property type="entry name" value="Tetratricopeptide repeat domain"/>
    <property type="match status" value="2"/>
</dbReference>
<name>A0AA88YCK6_PINIB</name>
<comment type="caution">
    <text evidence="17">The sequence shown here is derived from an EMBL/GenBank/DDBJ whole genome shotgun (WGS) entry which is preliminary data.</text>
</comment>
<feature type="region of interest" description="Disordered" evidence="14">
    <location>
        <begin position="905"/>
        <end position="973"/>
    </location>
</feature>
<dbReference type="GO" id="GO:0032963">
    <property type="term" value="P:collagen metabolic process"/>
    <property type="evidence" value="ECO:0007669"/>
    <property type="project" value="InterPro"/>
</dbReference>
<feature type="compositionally biased region" description="Basic and acidic residues" evidence="14">
    <location>
        <begin position="905"/>
        <end position="923"/>
    </location>
</feature>
<dbReference type="InterPro" id="IPR039575">
    <property type="entry name" value="P3H"/>
</dbReference>
<dbReference type="InterPro" id="IPR006620">
    <property type="entry name" value="Pro_4_hyd_alph"/>
</dbReference>
<dbReference type="Pfam" id="PF13640">
    <property type="entry name" value="2OG-FeII_Oxy_3"/>
    <property type="match status" value="1"/>
</dbReference>
<dbReference type="PANTHER" id="PTHR14049">
    <property type="entry name" value="LEPRECAN 1"/>
    <property type="match status" value="1"/>
</dbReference>
<feature type="domain" description="Fe2OG dioxygenase" evidence="16">
    <location>
        <begin position="770"/>
        <end position="882"/>
    </location>
</feature>
<keyword evidence="11" id="KW-0560">Oxidoreductase</keyword>
<keyword evidence="5" id="KW-0479">Metal-binding</keyword>
<evidence type="ECO:0000313" key="18">
    <source>
        <dbReference type="Proteomes" id="UP001186944"/>
    </source>
</evidence>
<dbReference type="FunFam" id="2.60.120.620:FF:000003">
    <property type="entry name" value="Prolyl 3-hydroxylase 2"/>
    <property type="match status" value="1"/>
</dbReference>
<evidence type="ECO:0000256" key="8">
    <source>
        <dbReference type="ARBA" id="ARBA00022803"/>
    </source>
</evidence>
<dbReference type="SUPFAM" id="SSF48452">
    <property type="entry name" value="TPR-like"/>
    <property type="match status" value="1"/>
</dbReference>
<evidence type="ECO:0000256" key="13">
    <source>
        <dbReference type="ARBA" id="ARBA00023180"/>
    </source>
</evidence>
<protein>
    <recommendedName>
        <fullName evidence="4">procollagen-proline 3-dioxygenase</fullName>
        <ecNumber evidence="4">1.14.11.7</ecNumber>
    </recommendedName>
</protein>
<dbReference type="InterPro" id="IPR005123">
    <property type="entry name" value="Oxoglu/Fe-dep_dioxygenase_dom"/>
</dbReference>
<keyword evidence="8" id="KW-0802">TPR repeat</keyword>
<keyword evidence="18" id="KW-1185">Reference proteome</keyword>
<evidence type="ECO:0000256" key="1">
    <source>
        <dbReference type="ARBA" id="ARBA00001961"/>
    </source>
</evidence>
<gene>
    <name evidence="17" type="ORF">FSP39_013837</name>
</gene>
<feature type="compositionally biased region" description="Basic and acidic residues" evidence="14">
    <location>
        <begin position="931"/>
        <end position="953"/>
    </location>
</feature>
<dbReference type="InterPro" id="IPR011990">
    <property type="entry name" value="TPR-like_helical_dom_sf"/>
</dbReference>
<keyword evidence="9" id="KW-0256">Endoplasmic reticulum</keyword>
<sequence length="987" mass="114718">MQCKLWNFMLLLSFPHQYHVESLVEDPLVTYDALYQVGMDFYRDEKWSRCIAFINKALEDYYFFKENLVKCRLDCKDRYSKSDFSDVFRRKDLLTLKFFGDLILESNCVKRCHKRVFGDRPEEEDRRVTNVVEEDFKRGRPYHFLQFCHYQEGEFSKAASAAYTYFLLNPENQDTIANLQLYRDKVGVKDGDITDMARKPYQAMHIEGDLAYEEGNWTVAIEKLEAALQEFYKEERACRAECEGFFDQGIKLPDFVHALSEHFIKVVQCQYNCGHKLSRIYVDHEEHFVQEHYNFLQFAYYKSNNTEKAVEAAGTYLMFNPRDPDMLRNKVFYVARMGYHDAHFVPRKEAKEYFERREEMARILDYVKTVYRANYTQDADVVDFKEIDNQKKSTKANDHYMKVYEKMGIKLDQDYKGIKGRRFLADGFLREEHCTELVQLANAVQNGKDGCKSLDVPAVIQLVKKNEDLEISLRLFLKTCEMARHYTARYFNETSLFVSNARLTCFIPEEMRDRDCMLQETGECIGIKQVSTQADDSSNTKYRSVMYLTENEETDAMVLTDIFKEEEAVVYPACGRLVGFPASDRHYLDSVLKQRCELVLNFTTDRKHEDSDHRKAITFLNEMDESRISHKEVDNTEFMKKAAEEGIQITMNGSVLHGDARFVADGLLKPEECKTLIELAKVGAVSGDGYKSGGQAGDGYSNKEEYKGEISPHTKYEIFEGLSINRASKLAYVEAINKKWAELYLSASEKGRLLVEKYFNLTRPIYFDYTHLVCRRAVEGEQDNRTDLSHPVHADNCLIQEDGACLRQFPAYTHRDYSAILYLNDESDFGGGDFFFAHGNTSEQVSVKPKCGRLVGFDSGEFHGVKAVTKGQRCAVALWFTMDPNHREISHIQARNILKKIREPDDGEIREKEDNQDLKKSLPEENLQNTREMREEDVQSKHSQEKEETVKEDTEAESIGISVDRDEARTDMMKGNEEIKKKLILRI</sequence>
<keyword evidence="7" id="KW-0677">Repeat</keyword>
<dbReference type="PROSITE" id="PS51471">
    <property type="entry name" value="FE2OG_OXY"/>
    <property type="match status" value="1"/>
</dbReference>
<accession>A0AA88YCK6</accession>
<dbReference type="EMBL" id="VSWD01000005">
    <property type="protein sequence ID" value="KAK3102772.1"/>
    <property type="molecule type" value="Genomic_DNA"/>
</dbReference>
<evidence type="ECO:0000256" key="4">
    <source>
        <dbReference type="ARBA" id="ARBA00012262"/>
    </source>
</evidence>
<dbReference type="GO" id="GO:0019797">
    <property type="term" value="F:procollagen-proline 3-dioxygenase activity"/>
    <property type="evidence" value="ECO:0007669"/>
    <property type="project" value="UniProtKB-EC"/>
</dbReference>
<dbReference type="AlphaFoldDB" id="A0AA88YCK6"/>
<comment type="cofactor">
    <cofactor evidence="2">
        <name>Fe cation</name>
        <dbReference type="ChEBI" id="CHEBI:24875"/>
    </cofactor>
</comment>
<evidence type="ECO:0000256" key="5">
    <source>
        <dbReference type="ARBA" id="ARBA00022723"/>
    </source>
</evidence>
<evidence type="ECO:0000256" key="12">
    <source>
        <dbReference type="ARBA" id="ARBA00023004"/>
    </source>
</evidence>
<dbReference type="InterPro" id="IPR044862">
    <property type="entry name" value="Pro_4_hyd_alph_FE2OG_OXY"/>
</dbReference>
<evidence type="ECO:0000256" key="14">
    <source>
        <dbReference type="SAM" id="MobiDB-lite"/>
    </source>
</evidence>
<dbReference type="GO" id="GO:0005506">
    <property type="term" value="F:iron ion binding"/>
    <property type="evidence" value="ECO:0007669"/>
    <property type="project" value="InterPro"/>
</dbReference>
<evidence type="ECO:0000256" key="2">
    <source>
        <dbReference type="ARBA" id="ARBA00001962"/>
    </source>
</evidence>
<feature type="compositionally biased region" description="Basic and acidic residues" evidence="14">
    <location>
        <begin position="963"/>
        <end position="973"/>
    </location>
</feature>
<dbReference type="Pfam" id="PF23557">
    <property type="entry name" value="TPR_leprecan"/>
    <property type="match status" value="1"/>
</dbReference>
<evidence type="ECO:0000256" key="10">
    <source>
        <dbReference type="ARBA" id="ARBA00022964"/>
    </source>
</evidence>
<dbReference type="PANTHER" id="PTHR14049:SF9">
    <property type="entry name" value="PROCOLLAGEN-PROLINE 3-DIOXYGENASE"/>
    <property type="match status" value="1"/>
</dbReference>
<organism evidence="17 18">
    <name type="scientific">Pinctada imbricata</name>
    <name type="common">Atlantic pearl-oyster</name>
    <name type="synonym">Pinctada martensii</name>
    <dbReference type="NCBI Taxonomy" id="66713"/>
    <lineage>
        <taxon>Eukaryota</taxon>
        <taxon>Metazoa</taxon>
        <taxon>Spiralia</taxon>
        <taxon>Lophotrochozoa</taxon>
        <taxon>Mollusca</taxon>
        <taxon>Bivalvia</taxon>
        <taxon>Autobranchia</taxon>
        <taxon>Pteriomorphia</taxon>
        <taxon>Pterioida</taxon>
        <taxon>Pterioidea</taxon>
        <taxon>Pteriidae</taxon>
        <taxon>Pinctada</taxon>
    </lineage>
</organism>
<dbReference type="Proteomes" id="UP001186944">
    <property type="component" value="Unassembled WGS sequence"/>
</dbReference>
<dbReference type="Gene3D" id="2.60.120.620">
    <property type="entry name" value="q2cbj1_9rhob like domain"/>
    <property type="match status" value="1"/>
</dbReference>
<dbReference type="EC" id="1.14.11.7" evidence="4"/>
<proteinExistence type="inferred from homology"/>
<dbReference type="GO" id="GO:0031418">
    <property type="term" value="F:L-ascorbic acid binding"/>
    <property type="evidence" value="ECO:0007669"/>
    <property type="project" value="InterPro"/>
</dbReference>
<keyword evidence="10" id="KW-0223">Dioxygenase</keyword>
<reference evidence="17" key="1">
    <citation type="submission" date="2019-08" db="EMBL/GenBank/DDBJ databases">
        <title>The improved chromosome-level genome for the pearl oyster Pinctada fucata martensii using PacBio sequencing and Hi-C.</title>
        <authorList>
            <person name="Zheng Z."/>
        </authorList>
    </citation>
    <scope>NUCLEOTIDE SEQUENCE</scope>
    <source>
        <strain evidence="17">ZZ-2019</strain>
        <tissue evidence="17">Adductor muscle</tissue>
    </source>
</reference>
<dbReference type="GO" id="GO:0005783">
    <property type="term" value="C:endoplasmic reticulum"/>
    <property type="evidence" value="ECO:0007669"/>
    <property type="project" value="TreeGrafter"/>
</dbReference>
<evidence type="ECO:0000256" key="15">
    <source>
        <dbReference type="SAM" id="SignalP"/>
    </source>
</evidence>
<keyword evidence="6 15" id="KW-0732">Signal</keyword>
<evidence type="ECO:0000256" key="7">
    <source>
        <dbReference type="ARBA" id="ARBA00022737"/>
    </source>
</evidence>
<dbReference type="InterPro" id="IPR056585">
    <property type="entry name" value="Leprecan_dom"/>
</dbReference>
<keyword evidence="12" id="KW-0408">Iron</keyword>
<feature type="chain" id="PRO_5041647004" description="procollagen-proline 3-dioxygenase" evidence="15">
    <location>
        <begin position="23"/>
        <end position="987"/>
    </location>
</feature>
<evidence type="ECO:0000256" key="11">
    <source>
        <dbReference type="ARBA" id="ARBA00023002"/>
    </source>
</evidence>
<comment type="similarity">
    <text evidence="3">Belongs to the leprecan family.</text>
</comment>
<evidence type="ECO:0000313" key="17">
    <source>
        <dbReference type="EMBL" id="KAK3102772.1"/>
    </source>
</evidence>
<feature type="signal peptide" evidence="15">
    <location>
        <begin position="1"/>
        <end position="22"/>
    </location>
</feature>
<keyword evidence="13" id="KW-0325">Glycoprotein</keyword>
<dbReference type="SMART" id="SM00702">
    <property type="entry name" value="P4Hc"/>
    <property type="match status" value="1"/>
</dbReference>
<comment type="cofactor">
    <cofactor evidence="1">
        <name>L-ascorbate</name>
        <dbReference type="ChEBI" id="CHEBI:38290"/>
    </cofactor>
</comment>
<evidence type="ECO:0000256" key="3">
    <source>
        <dbReference type="ARBA" id="ARBA00006487"/>
    </source>
</evidence>
<evidence type="ECO:0000256" key="9">
    <source>
        <dbReference type="ARBA" id="ARBA00022824"/>
    </source>
</evidence>